<dbReference type="InterPro" id="IPR028082">
    <property type="entry name" value="Peripla_BP_I"/>
</dbReference>
<dbReference type="Gene3D" id="3.40.50.2300">
    <property type="match status" value="2"/>
</dbReference>
<dbReference type="InterPro" id="IPR000719">
    <property type="entry name" value="Prot_kinase_dom"/>
</dbReference>
<comment type="similarity">
    <text evidence="1">Belongs to the leucine-binding protein family.</text>
</comment>
<dbReference type="Pfam" id="PF00069">
    <property type="entry name" value="Pkinase"/>
    <property type="match status" value="1"/>
</dbReference>
<evidence type="ECO:0000256" key="5">
    <source>
        <dbReference type="PROSITE-ProRule" id="PRU10141"/>
    </source>
</evidence>
<dbReference type="CDD" id="cd14014">
    <property type="entry name" value="STKc_PknB_like"/>
    <property type="match status" value="1"/>
</dbReference>
<dbReference type="PANTHER" id="PTHR47235">
    <property type="entry name" value="BLR6548 PROTEIN"/>
    <property type="match status" value="1"/>
</dbReference>
<evidence type="ECO:0000259" key="7">
    <source>
        <dbReference type="PROSITE" id="PS50011"/>
    </source>
</evidence>
<organism evidence="8 9">
    <name type="scientific">Blastopirellula marina</name>
    <dbReference type="NCBI Taxonomy" id="124"/>
    <lineage>
        <taxon>Bacteria</taxon>
        <taxon>Pseudomonadati</taxon>
        <taxon>Planctomycetota</taxon>
        <taxon>Planctomycetia</taxon>
        <taxon>Pirellulales</taxon>
        <taxon>Pirellulaceae</taxon>
        <taxon>Blastopirellula</taxon>
    </lineage>
</organism>
<name>A0A2S8GPF4_9BACT</name>
<dbReference type="PANTHER" id="PTHR47235:SF1">
    <property type="entry name" value="BLR6548 PROTEIN"/>
    <property type="match status" value="1"/>
</dbReference>
<comment type="caution">
    <text evidence="8">The sequence shown here is derived from an EMBL/GenBank/DDBJ whole genome shotgun (WGS) entry which is preliminary data.</text>
</comment>
<evidence type="ECO:0000256" key="6">
    <source>
        <dbReference type="SAM" id="MobiDB-lite"/>
    </source>
</evidence>
<dbReference type="Pfam" id="PF13458">
    <property type="entry name" value="Peripla_BP_6"/>
    <property type="match status" value="1"/>
</dbReference>
<evidence type="ECO:0000256" key="3">
    <source>
        <dbReference type="ARBA" id="ARBA00022741"/>
    </source>
</evidence>
<dbReference type="InterPro" id="IPR011009">
    <property type="entry name" value="Kinase-like_dom_sf"/>
</dbReference>
<evidence type="ECO:0000313" key="9">
    <source>
        <dbReference type="Proteomes" id="UP000237819"/>
    </source>
</evidence>
<dbReference type="CDD" id="cd19978">
    <property type="entry name" value="PBP1_ABC_ligand_binding-like"/>
    <property type="match status" value="1"/>
</dbReference>
<dbReference type="Gene3D" id="1.10.510.10">
    <property type="entry name" value="Transferase(Phosphotransferase) domain 1"/>
    <property type="match status" value="1"/>
</dbReference>
<dbReference type="RefSeq" id="WP_105335584.1">
    <property type="nucleotide sequence ID" value="NZ_PUHZ01000012.1"/>
</dbReference>
<dbReference type="SMART" id="SM00220">
    <property type="entry name" value="S_TKc"/>
    <property type="match status" value="1"/>
</dbReference>
<dbReference type="OrthoDB" id="6111975at2"/>
<keyword evidence="4 5" id="KW-0067">ATP-binding</keyword>
<dbReference type="PROSITE" id="PS00108">
    <property type="entry name" value="PROTEIN_KINASE_ST"/>
    <property type="match status" value="1"/>
</dbReference>
<dbReference type="GO" id="GO:0005524">
    <property type="term" value="F:ATP binding"/>
    <property type="evidence" value="ECO:0007669"/>
    <property type="project" value="UniProtKB-UniRule"/>
</dbReference>
<evidence type="ECO:0000256" key="4">
    <source>
        <dbReference type="ARBA" id="ARBA00022840"/>
    </source>
</evidence>
<reference evidence="8 9" key="1">
    <citation type="submission" date="2018-02" db="EMBL/GenBank/DDBJ databases">
        <title>Comparative genomes isolates from brazilian mangrove.</title>
        <authorList>
            <person name="Araujo J.E."/>
            <person name="Taketani R.G."/>
            <person name="Silva M.C.P."/>
            <person name="Loureco M.V."/>
            <person name="Andreote F.D."/>
        </authorList>
    </citation>
    <scope>NUCLEOTIDE SEQUENCE [LARGE SCALE GENOMIC DNA]</scope>
    <source>
        <strain evidence="8 9">Nap-Phe MGV</strain>
    </source>
</reference>
<evidence type="ECO:0000256" key="1">
    <source>
        <dbReference type="ARBA" id="ARBA00010062"/>
    </source>
</evidence>
<keyword evidence="2" id="KW-0732">Signal</keyword>
<feature type="binding site" evidence="5">
    <location>
        <position position="175"/>
    </location>
    <ligand>
        <name>ATP</name>
        <dbReference type="ChEBI" id="CHEBI:30616"/>
    </ligand>
</feature>
<dbReference type="Gene3D" id="3.30.200.20">
    <property type="entry name" value="Phosphorylase Kinase, domain 1"/>
    <property type="match status" value="1"/>
</dbReference>
<dbReference type="GO" id="GO:0004672">
    <property type="term" value="F:protein kinase activity"/>
    <property type="evidence" value="ECO:0007669"/>
    <property type="project" value="InterPro"/>
</dbReference>
<evidence type="ECO:0000256" key="2">
    <source>
        <dbReference type="ARBA" id="ARBA00022729"/>
    </source>
</evidence>
<sequence length="871" mass="94167">MSQPNDADPDGPKVDISVVNAFQSACSRGERPRVDEFVAKAPLSLREATLQALNQIAAEQDDARASESATALSSDEAADPRSHVHATVELSPESERETVNDRAGSSPEHAKTGVFGSDATNVPDATSATLASWEAVIKVGDRLGKYHIRSILGIGGMGVVYAAFDTVIERDVAIKLLNTRHATSESAKRRLLQEAQAAGSLHHANIVGIYDVLIEGELTFVVMEYVRGQDLSEILLQAADRRLDWRLATQVVVECCDALSAAHRRGLYHRDIKPHNIMLTADNHAKLLDFGLAKSEKTCDTGLTQQGAILGTPDFMSPEQCDGVDITFLTDIYSLGATYFTLLAGSPPFASEGNVVKVMYAHCHKTVPTLPTEGTDIPAGCDAIIRKAMAKDPADRFQTADEMKSALERLLAGESLEIAPRQSIAGGETLATNAPAATASNTSPAQSRISRRSLVLGVLACGAAIPIAWMLANRSGTEPPTSGSDASGGAGANALLPPFRGVSPDKIHLGTTTVMNGPSEELGRSMVTGMRTYFAHVNENGGVHGRKIELTALDDRYNPEKALANMEEMFDDRDVFATIGNAGTPTAKLTSRFASDHKELFFAPLTGASFLREVPPDKYIFNYRASYQQETAALVDYFVDILNIAPDRIAVFAQNDSYGDDGYNGVVKALRRRGVKPDQILRTGYERNQSDIDQAIEDVLAKQDSIDAIVMVPTYKVAAKFIQRIRDAKPEMKFGTVSYVNSQALAEEFLELGPQYADGVIVTQVVPPPDSNATGVREYREMSHKHFPAFEPDFVSLEGFIAARILVEGLRKAGPELTTESLVDALHELKNIDLGIGPIISFSPSNHQASDHVWGTVFDDQAHLHSLDLEL</sequence>
<protein>
    <recommendedName>
        <fullName evidence="7">Protein kinase domain-containing protein</fullName>
    </recommendedName>
</protein>
<dbReference type="InterPro" id="IPR028081">
    <property type="entry name" value="Leu-bd"/>
</dbReference>
<accession>A0A2S8GPF4</accession>
<dbReference type="Proteomes" id="UP000237819">
    <property type="component" value="Unassembled WGS sequence"/>
</dbReference>
<keyword evidence="3 5" id="KW-0547">Nucleotide-binding</keyword>
<proteinExistence type="inferred from homology"/>
<dbReference type="InterPro" id="IPR017441">
    <property type="entry name" value="Protein_kinase_ATP_BS"/>
</dbReference>
<dbReference type="EMBL" id="PUHZ01000012">
    <property type="protein sequence ID" value="PQO45884.1"/>
    <property type="molecule type" value="Genomic_DNA"/>
</dbReference>
<dbReference type="InterPro" id="IPR008271">
    <property type="entry name" value="Ser/Thr_kinase_AS"/>
</dbReference>
<feature type="domain" description="Protein kinase" evidence="7">
    <location>
        <begin position="146"/>
        <end position="411"/>
    </location>
</feature>
<gene>
    <name evidence="8" type="ORF">C5Y93_11550</name>
</gene>
<dbReference type="SUPFAM" id="SSF56112">
    <property type="entry name" value="Protein kinase-like (PK-like)"/>
    <property type="match status" value="1"/>
</dbReference>
<evidence type="ECO:0000313" key="8">
    <source>
        <dbReference type="EMBL" id="PQO45884.1"/>
    </source>
</evidence>
<dbReference type="PROSITE" id="PS50011">
    <property type="entry name" value="PROTEIN_KINASE_DOM"/>
    <property type="match status" value="1"/>
</dbReference>
<dbReference type="SUPFAM" id="SSF53822">
    <property type="entry name" value="Periplasmic binding protein-like I"/>
    <property type="match status" value="1"/>
</dbReference>
<dbReference type="AlphaFoldDB" id="A0A2S8GPF4"/>
<dbReference type="PROSITE" id="PS00107">
    <property type="entry name" value="PROTEIN_KINASE_ATP"/>
    <property type="match status" value="1"/>
</dbReference>
<feature type="region of interest" description="Disordered" evidence="6">
    <location>
        <begin position="58"/>
        <end position="119"/>
    </location>
</feature>